<evidence type="ECO:0000313" key="3">
    <source>
        <dbReference type="EMBL" id="GBO04807.1"/>
    </source>
</evidence>
<dbReference type="EMBL" id="BGPR01031620">
    <property type="protein sequence ID" value="GBO04807.1"/>
    <property type="molecule type" value="Genomic_DNA"/>
</dbReference>
<gene>
    <name evidence="2" type="ORF">AVEN_205292_1</name>
    <name evidence="3" type="ORF">AVEN_46563_1</name>
</gene>
<feature type="chain" id="PRO_5036129270" description="DUF19 domain-containing protein" evidence="1">
    <location>
        <begin position="18"/>
        <end position="225"/>
    </location>
</feature>
<protein>
    <recommendedName>
        <fullName evidence="5">DUF19 domain-containing protein</fullName>
    </recommendedName>
</protein>
<dbReference type="OrthoDB" id="6435700at2759"/>
<comment type="caution">
    <text evidence="3">The sequence shown here is derived from an EMBL/GenBank/DDBJ whole genome shotgun (WGS) entry which is preliminary data.</text>
</comment>
<evidence type="ECO:0000313" key="2">
    <source>
        <dbReference type="EMBL" id="GBO04804.1"/>
    </source>
</evidence>
<feature type="signal peptide" evidence="1">
    <location>
        <begin position="1"/>
        <end position="17"/>
    </location>
</feature>
<evidence type="ECO:0000256" key="1">
    <source>
        <dbReference type="SAM" id="SignalP"/>
    </source>
</evidence>
<evidence type="ECO:0000313" key="4">
    <source>
        <dbReference type="Proteomes" id="UP000499080"/>
    </source>
</evidence>
<dbReference type="Proteomes" id="UP000499080">
    <property type="component" value="Unassembled WGS sequence"/>
</dbReference>
<name>A0A4Y2TZP1_ARAVE</name>
<accession>A0A4Y2TZP1</accession>
<proteinExistence type="predicted"/>
<sequence length="225" mass="25118">MLLYVCLVLGAWKGVMGKHVVCNEPNSQVCNTVRDLSFPKTEADIDQMCPLLIEHLDCLQDYSDKCGSNGDLQLFPGMRDVVEDGCRKDSSLHLRIVQSIGCFHEVVRYDIEACNNYTKGKSAAARKYILNLEAKPGHDEDNYDHELWMPFRCLMQSLEVVCLESKSSERCGSDAGGVLLEVVGRAGFSRRFCASSSEDSLAELLTLLELESEEEASLNRLIRGE</sequence>
<evidence type="ECO:0008006" key="5">
    <source>
        <dbReference type="Google" id="ProtNLM"/>
    </source>
</evidence>
<dbReference type="EMBL" id="BGPR01031618">
    <property type="protein sequence ID" value="GBO04804.1"/>
    <property type="molecule type" value="Genomic_DNA"/>
</dbReference>
<keyword evidence="1" id="KW-0732">Signal</keyword>
<dbReference type="AlphaFoldDB" id="A0A4Y2TZP1"/>
<keyword evidence="4" id="KW-1185">Reference proteome</keyword>
<organism evidence="3 4">
    <name type="scientific">Araneus ventricosus</name>
    <name type="common">Orbweaver spider</name>
    <name type="synonym">Epeira ventricosa</name>
    <dbReference type="NCBI Taxonomy" id="182803"/>
    <lineage>
        <taxon>Eukaryota</taxon>
        <taxon>Metazoa</taxon>
        <taxon>Ecdysozoa</taxon>
        <taxon>Arthropoda</taxon>
        <taxon>Chelicerata</taxon>
        <taxon>Arachnida</taxon>
        <taxon>Araneae</taxon>
        <taxon>Araneomorphae</taxon>
        <taxon>Entelegynae</taxon>
        <taxon>Araneoidea</taxon>
        <taxon>Araneidae</taxon>
        <taxon>Araneus</taxon>
    </lineage>
</organism>
<reference evidence="3 4" key="1">
    <citation type="journal article" date="2019" name="Sci. Rep.">
        <title>Orb-weaving spider Araneus ventricosus genome elucidates the spidroin gene catalogue.</title>
        <authorList>
            <person name="Kono N."/>
            <person name="Nakamura H."/>
            <person name="Ohtoshi R."/>
            <person name="Moran D.A.P."/>
            <person name="Shinohara A."/>
            <person name="Yoshida Y."/>
            <person name="Fujiwara M."/>
            <person name="Mori M."/>
            <person name="Tomita M."/>
            <person name="Arakawa K."/>
        </authorList>
    </citation>
    <scope>NUCLEOTIDE SEQUENCE [LARGE SCALE GENOMIC DNA]</scope>
</reference>